<dbReference type="GO" id="GO:0005886">
    <property type="term" value="C:plasma membrane"/>
    <property type="evidence" value="ECO:0007669"/>
    <property type="project" value="UniProtKB-SubCell"/>
</dbReference>
<dbReference type="EMBL" id="CP045921">
    <property type="protein sequence ID" value="QHN42962.1"/>
    <property type="molecule type" value="Genomic_DNA"/>
</dbReference>
<dbReference type="InterPro" id="IPR023408">
    <property type="entry name" value="MscS_beta-dom_sf"/>
</dbReference>
<evidence type="ECO:0000259" key="9">
    <source>
        <dbReference type="Pfam" id="PF21082"/>
    </source>
</evidence>
<dbReference type="Pfam" id="PF21088">
    <property type="entry name" value="MS_channel_1st"/>
    <property type="match status" value="1"/>
</dbReference>
<evidence type="ECO:0000256" key="7">
    <source>
        <dbReference type="SAM" id="Phobius"/>
    </source>
</evidence>
<keyword evidence="4 7" id="KW-0812">Transmembrane</keyword>
<dbReference type="InterPro" id="IPR006685">
    <property type="entry name" value="MscS_channel_2nd"/>
</dbReference>
<feature type="transmembrane region" description="Helical" evidence="7">
    <location>
        <begin position="107"/>
        <end position="127"/>
    </location>
</feature>
<evidence type="ECO:0000259" key="8">
    <source>
        <dbReference type="Pfam" id="PF00924"/>
    </source>
</evidence>
<dbReference type="SUPFAM" id="SSF82861">
    <property type="entry name" value="Mechanosensitive channel protein MscS (YggB), transmembrane region"/>
    <property type="match status" value="1"/>
</dbReference>
<keyword evidence="6 7" id="KW-0472">Membrane</keyword>
<feature type="domain" description="Mechanosensitive ion channel MscS" evidence="8">
    <location>
        <begin position="129"/>
        <end position="197"/>
    </location>
</feature>
<evidence type="ECO:0000256" key="2">
    <source>
        <dbReference type="ARBA" id="ARBA00008017"/>
    </source>
</evidence>
<dbReference type="InterPro" id="IPR010920">
    <property type="entry name" value="LSM_dom_sf"/>
</dbReference>
<dbReference type="KEGG" id="mama:GII36_03800"/>
<dbReference type="Proteomes" id="UP001059824">
    <property type="component" value="Chromosome"/>
</dbReference>
<dbReference type="InterPro" id="IPR045276">
    <property type="entry name" value="YbiO_bact"/>
</dbReference>
<keyword evidence="3" id="KW-1003">Cell membrane</keyword>
<dbReference type="Pfam" id="PF21082">
    <property type="entry name" value="MS_channel_3rd"/>
    <property type="match status" value="1"/>
</dbReference>
<dbReference type="PANTHER" id="PTHR30460:SF0">
    <property type="entry name" value="MODERATE CONDUCTANCE MECHANOSENSITIVE CHANNEL YBIO"/>
    <property type="match status" value="1"/>
</dbReference>
<feature type="transmembrane region" description="Helical" evidence="7">
    <location>
        <begin position="34"/>
        <end position="59"/>
    </location>
</feature>
<evidence type="ECO:0000256" key="3">
    <source>
        <dbReference type="ARBA" id="ARBA00022475"/>
    </source>
</evidence>
<evidence type="ECO:0000313" key="11">
    <source>
        <dbReference type="EMBL" id="QHN42962.1"/>
    </source>
</evidence>
<comment type="subcellular location">
    <subcellularLocation>
        <location evidence="1">Cell membrane</location>
        <topology evidence="1">Multi-pass membrane protein</topology>
    </subcellularLocation>
</comment>
<evidence type="ECO:0000256" key="4">
    <source>
        <dbReference type="ARBA" id="ARBA00022692"/>
    </source>
</evidence>
<dbReference type="PANTHER" id="PTHR30460">
    <property type="entry name" value="MODERATE CONDUCTANCE MECHANOSENSITIVE CHANNEL YBIO"/>
    <property type="match status" value="1"/>
</dbReference>
<dbReference type="SUPFAM" id="SSF82689">
    <property type="entry name" value="Mechanosensitive channel protein MscS (YggB), C-terminal domain"/>
    <property type="match status" value="1"/>
</dbReference>
<comment type="similarity">
    <text evidence="2">Belongs to the MscS (TC 1.A.23) family.</text>
</comment>
<dbReference type="Gene3D" id="1.10.287.1260">
    <property type="match status" value="1"/>
</dbReference>
<evidence type="ECO:0000256" key="6">
    <source>
        <dbReference type="ARBA" id="ARBA00023136"/>
    </source>
</evidence>
<protein>
    <submittedName>
        <fullName evidence="11">Mechanosensitive ion channel</fullName>
    </submittedName>
</protein>
<proteinExistence type="inferred from homology"/>
<dbReference type="Pfam" id="PF00924">
    <property type="entry name" value="MS_channel_2nd"/>
    <property type="match status" value="1"/>
</dbReference>
<dbReference type="InterPro" id="IPR049278">
    <property type="entry name" value="MS_channel_C"/>
</dbReference>
<evidence type="ECO:0000256" key="5">
    <source>
        <dbReference type="ARBA" id="ARBA00022989"/>
    </source>
</evidence>
<gene>
    <name evidence="11" type="ORF">GII36_03800</name>
</gene>
<feature type="domain" description="Mechanosensitive ion channel transmembrane helices 2/3" evidence="10">
    <location>
        <begin position="91"/>
        <end position="128"/>
    </location>
</feature>
<dbReference type="AlphaFoldDB" id="A0A857MN11"/>
<dbReference type="SUPFAM" id="SSF50182">
    <property type="entry name" value="Sm-like ribonucleoproteins"/>
    <property type="match status" value="1"/>
</dbReference>
<dbReference type="Gene3D" id="2.30.30.60">
    <property type="match status" value="1"/>
</dbReference>
<keyword evidence="5 7" id="KW-1133">Transmembrane helix</keyword>
<sequence length="298" mass="32795">MLSVIISMTTLGDMEQFNSIDWDALHTVLVKNTLVQVLLTIITTLILLIIVQHSIGVLVRRSVRGHRYASKIDEHKREQTLQGILRTSVGVIIWIIAALVILTQLGFQLSTLLTSAGLIGVVVGFGAQNVIKDFVAGLFVLGENQYRVGDVVEMQVAGIALSGTVEDLTVRITRLRDLDGNLHIIGNGAAQAVTNLSYKYANVNIDVDVAYASDIDDVEEIINEVGQKMAKSDTWSRSIFEPIQFLRVDDLTDTGVRIKALGRVEPAEQWAVAGEFRRRLKKEFDKRGVVFAGAPAEE</sequence>
<keyword evidence="12" id="KW-1185">Reference proteome</keyword>
<accession>A0A857MN11</accession>
<evidence type="ECO:0000256" key="1">
    <source>
        <dbReference type="ARBA" id="ARBA00004651"/>
    </source>
</evidence>
<dbReference type="Gene3D" id="3.30.70.100">
    <property type="match status" value="1"/>
</dbReference>
<dbReference type="InterPro" id="IPR011066">
    <property type="entry name" value="MscS_channel_C_sf"/>
</dbReference>
<organism evidence="11 12">
    <name type="scientific">Candidatus Mycosynbacter amalyticus</name>
    <dbReference type="NCBI Taxonomy" id="2665156"/>
    <lineage>
        <taxon>Bacteria</taxon>
        <taxon>Candidatus Saccharimonadota</taxon>
        <taxon>Candidatus Saccharimonadota incertae sedis</taxon>
        <taxon>Candidatus Mycosynbacter</taxon>
    </lineage>
</organism>
<dbReference type="InterPro" id="IPR049142">
    <property type="entry name" value="MS_channel_1st"/>
</dbReference>
<dbReference type="GO" id="GO:0008381">
    <property type="term" value="F:mechanosensitive monoatomic ion channel activity"/>
    <property type="evidence" value="ECO:0007669"/>
    <property type="project" value="InterPro"/>
</dbReference>
<evidence type="ECO:0000313" key="12">
    <source>
        <dbReference type="Proteomes" id="UP001059824"/>
    </source>
</evidence>
<evidence type="ECO:0000259" key="10">
    <source>
        <dbReference type="Pfam" id="PF21088"/>
    </source>
</evidence>
<reference evidence="11" key="1">
    <citation type="journal article" date="2021" name="Nat. Microbiol.">
        <title>Cocultivation of an ultrasmall environmental parasitic bacterium with lytic ability against bacteria associated with wastewater foams.</title>
        <authorList>
            <person name="Batinovic S."/>
            <person name="Rose J.J.A."/>
            <person name="Ratcliffe J."/>
            <person name="Seviour R.J."/>
            <person name="Petrovski S."/>
        </authorList>
    </citation>
    <scope>NUCLEOTIDE SEQUENCE</scope>
    <source>
        <strain evidence="11">JR1</strain>
    </source>
</reference>
<dbReference type="InterPro" id="IPR011014">
    <property type="entry name" value="MscS_channel_TM-2"/>
</dbReference>
<name>A0A857MN11_9BACT</name>
<feature type="domain" description="Mechanosensitive ion channel MscS C-terminal" evidence="9">
    <location>
        <begin position="203"/>
        <end position="290"/>
    </location>
</feature>
<feature type="transmembrane region" description="Helical" evidence="7">
    <location>
        <begin position="80"/>
        <end position="101"/>
    </location>
</feature>